<evidence type="ECO:0000313" key="2">
    <source>
        <dbReference type="Proteomes" id="UP000001511"/>
    </source>
</evidence>
<sequence length="38" mass="4571">MSDQTWCFSDETPTNLPKQTYQDPEVYTGFLGFNFWLY</sequence>
<gene>
    <name evidence="1" type="ordered locus">Aazo_2098</name>
</gene>
<organism evidence="1 2">
    <name type="scientific">Nostoc azollae (strain 0708)</name>
    <name type="common">Anabaena azollae (strain 0708)</name>
    <dbReference type="NCBI Taxonomy" id="551115"/>
    <lineage>
        <taxon>Bacteria</taxon>
        <taxon>Bacillati</taxon>
        <taxon>Cyanobacteriota</taxon>
        <taxon>Cyanophyceae</taxon>
        <taxon>Nostocales</taxon>
        <taxon>Nostocaceae</taxon>
        <taxon>Trichormus</taxon>
    </lineage>
</organism>
<dbReference type="AlphaFoldDB" id="D7DWW6"/>
<dbReference type="KEGG" id="naz:Aazo_2098"/>
<protein>
    <submittedName>
        <fullName evidence="1">Uncharacterized protein</fullName>
    </submittedName>
</protein>
<dbReference type="HOGENOM" id="CLU_3330848_0_0_3"/>
<dbReference type="Proteomes" id="UP000001511">
    <property type="component" value="Chromosome"/>
</dbReference>
<name>D7DWW6_NOSA0</name>
<proteinExistence type="predicted"/>
<dbReference type="EMBL" id="CP002059">
    <property type="protein sequence ID" value="ADI64139.1"/>
    <property type="molecule type" value="Genomic_DNA"/>
</dbReference>
<evidence type="ECO:0000313" key="1">
    <source>
        <dbReference type="EMBL" id="ADI64139.1"/>
    </source>
</evidence>
<accession>D7DWW6</accession>
<reference evidence="1 2" key="1">
    <citation type="journal article" date="2010" name="PLoS ONE">
        <title>Genome erosion in a nitrogen-fixing vertically transmitted endosymbiotic multicellular cyanobacterium.</title>
        <authorList>
            <person name="Ran L."/>
            <person name="Larsson J."/>
            <person name="Vigil-Stenman T."/>
            <person name="Nylander J.A."/>
            <person name="Ininbergs K."/>
            <person name="Zheng W.W."/>
            <person name="Lapidus A."/>
            <person name="Lowry S."/>
            <person name="Haselkorn R."/>
            <person name="Bergman B."/>
        </authorList>
    </citation>
    <scope>NUCLEOTIDE SEQUENCE [LARGE SCALE GENOMIC DNA]</scope>
    <source>
        <strain evidence="1 2">0708</strain>
    </source>
</reference>
<keyword evidence="2" id="KW-1185">Reference proteome</keyword>